<proteinExistence type="predicted"/>
<dbReference type="EMBL" id="LT559118">
    <property type="protein sequence ID" value="SBO97179.1"/>
    <property type="molecule type" value="Genomic_DNA"/>
</dbReference>
<protein>
    <recommendedName>
        <fullName evidence="3">N-acetyltransferase domain-containing protein</fullName>
    </recommendedName>
</protein>
<evidence type="ECO:0000256" key="1">
    <source>
        <dbReference type="ARBA" id="ARBA00022679"/>
    </source>
</evidence>
<dbReference type="PANTHER" id="PTHR43877">
    <property type="entry name" value="AMINOALKYLPHOSPHONATE N-ACETYLTRANSFERASE-RELATED-RELATED"/>
    <property type="match status" value="1"/>
</dbReference>
<dbReference type="CDD" id="cd04301">
    <property type="entry name" value="NAT_SF"/>
    <property type="match status" value="1"/>
</dbReference>
<evidence type="ECO:0000313" key="4">
    <source>
        <dbReference type="EMBL" id="SBO97179.1"/>
    </source>
</evidence>
<sequence>MLALMSIEHHDVHIRPVREEDRDAVIGLAAQLAEGVPEWRDPGAVVEAARQWLAGYFTPASQQPGAVFVAVAGGEVVGMVSVNTHRHFTGPVEAYIGEVAVAPHAVRMGLGRRLLGAAEDWARGQGLRHLTLETAAGNTTARRFYAAVGYQEEAIRFTRVLDRLRDRPDTA</sequence>
<dbReference type="GO" id="GO:0016747">
    <property type="term" value="F:acyltransferase activity, transferring groups other than amino-acyl groups"/>
    <property type="evidence" value="ECO:0007669"/>
    <property type="project" value="InterPro"/>
</dbReference>
<evidence type="ECO:0000256" key="2">
    <source>
        <dbReference type="ARBA" id="ARBA00023315"/>
    </source>
</evidence>
<dbReference type="InterPro" id="IPR050832">
    <property type="entry name" value="Bact_Acetyltransf"/>
</dbReference>
<dbReference type="SUPFAM" id="SSF55729">
    <property type="entry name" value="Acyl-CoA N-acyltransferases (Nat)"/>
    <property type="match status" value="1"/>
</dbReference>
<dbReference type="AlphaFoldDB" id="A0A1M4EE61"/>
<organism evidence="4">
    <name type="scientific">Nonomuraea gerenzanensis</name>
    <dbReference type="NCBI Taxonomy" id="93944"/>
    <lineage>
        <taxon>Bacteria</taxon>
        <taxon>Bacillati</taxon>
        <taxon>Actinomycetota</taxon>
        <taxon>Actinomycetes</taxon>
        <taxon>Streptosporangiales</taxon>
        <taxon>Streptosporangiaceae</taxon>
        <taxon>Nonomuraea</taxon>
    </lineage>
</organism>
<dbReference type="Pfam" id="PF00583">
    <property type="entry name" value="Acetyltransf_1"/>
    <property type="match status" value="1"/>
</dbReference>
<evidence type="ECO:0000259" key="3">
    <source>
        <dbReference type="PROSITE" id="PS51186"/>
    </source>
</evidence>
<dbReference type="PROSITE" id="PS51186">
    <property type="entry name" value="GNAT"/>
    <property type="match status" value="1"/>
</dbReference>
<dbReference type="Gene3D" id="3.40.630.30">
    <property type="match status" value="1"/>
</dbReference>
<dbReference type="InterPro" id="IPR000182">
    <property type="entry name" value="GNAT_dom"/>
</dbReference>
<name>A0A1M4EE61_9ACTN</name>
<keyword evidence="1" id="KW-0808">Transferase</keyword>
<feature type="domain" description="N-acetyltransferase" evidence="3">
    <location>
        <begin position="12"/>
        <end position="171"/>
    </location>
</feature>
<dbReference type="InterPro" id="IPR016181">
    <property type="entry name" value="Acyl_CoA_acyltransferase"/>
</dbReference>
<dbReference type="PANTHER" id="PTHR43877:SF2">
    <property type="entry name" value="AMINOALKYLPHOSPHONATE N-ACETYLTRANSFERASE-RELATED"/>
    <property type="match status" value="1"/>
</dbReference>
<keyword evidence="2" id="KW-0012">Acyltransferase</keyword>
<reference evidence="4" key="1">
    <citation type="submission" date="2016-04" db="EMBL/GenBank/DDBJ databases">
        <authorList>
            <person name="Evans L.H."/>
            <person name="Alamgir A."/>
            <person name="Owens N."/>
            <person name="Weber N.D."/>
            <person name="Virtaneva K."/>
            <person name="Barbian K."/>
            <person name="Babar A."/>
            <person name="Rosenke K."/>
        </authorList>
    </citation>
    <scope>NUCLEOTIDE SEQUENCE</scope>
    <source>
        <strain evidence="4">Nono1</strain>
    </source>
</reference>
<gene>
    <name evidence="4" type="ORF">BN4615_P6695</name>
</gene>
<accession>A0A1M4EE61</accession>